<organism evidence="8 9">
    <name type="scientific">Thyridium curvatum</name>
    <dbReference type="NCBI Taxonomy" id="1093900"/>
    <lineage>
        <taxon>Eukaryota</taxon>
        <taxon>Fungi</taxon>
        <taxon>Dikarya</taxon>
        <taxon>Ascomycota</taxon>
        <taxon>Pezizomycotina</taxon>
        <taxon>Sordariomycetes</taxon>
        <taxon>Sordariomycetidae</taxon>
        <taxon>Thyridiales</taxon>
        <taxon>Thyridiaceae</taxon>
        <taxon>Thyridium</taxon>
    </lineage>
</organism>
<dbReference type="GO" id="GO:0004497">
    <property type="term" value="F:monooxygenase activity"/>
    <property type="evidence" value="ECO:0007669"/>
    <property type="project" value="UniProtKB-KW"/>
</dbReference>
<proteinExistence type="inferred from homology"/>
<evidence type="ECO:0000256" key="3">
    <source>
        <dbReference type="ARBA" id="ARBA00022723"/>
    </source>
</evidence>
<dbReference type="STRING" id="1093900.A0A507AJN3"/>
<comment type="cofactor">
    <cofactor evidence="1 6">
        <name>heme</name>
        <dbReference type="ChEBI" id="CHEBI:30413"/>
    </cofactor>
</comment>
<evidence type="ECO:0008006" key="10">
    <source>
        <dbReference type="Google" id="ProtNLM"/>
    </source>
</evidence>
<evidence type="ECO:0000256" key="6">
    <source>
        <dbReference type="PIRSR" id="PIRSR602403-1"/>
    </source>
</evidence>
<dbReference type="InterPro" id="IPR002403">
    <property type="entry name" value="Cyt_P450_E_grp-IV"/>
</dbReference>
<dbReference type="OrthoDB" id="1470350at2759"/>
<sequence>MLDLEMSSTRVVGMVFLAGIFVLIQRLSTPRLEPSEPPLLKPRIPLVGHIVGLLWHRMSYFQIINKRKPMPVATLPILHNKVYAIWSPDLVQSALRNKQMTFDPFMLDFSKTALGLSDHSMAALEGDGGLDESLNSETITAMKVAMTGQNLYRTNVNALGSIKSRLNVINEEGITIPNLYLWLRELMTQATVEALYGEANPMKHDPSLIDALWGFETNLMPLMIGVLPGIFARVASRHRARLQNALYKYYNARLDEKPDVAQVTKARINLLREHGFSMAEAAKAELALPFVATTNTIPITYWMTAWIWLDRDLVQCIRDEVTQIIALVDGGDRADDTAASGRKFRRRATLDITQLEEKCPLLVSCYRETMRIGNQLIGTRRVMQDTVLTDADGRSYLFKKGYDVVWSGKYLHRQQDTWGKDAEDFSGARFMAAKLPDDLQKKKKASYVPFGGGKHLCPGRNLAFAEILGFTAAMVVGYELDWLDKANSRSPTAFLVGAIAKPSPGEEGSATLKRREGWQDVQWDFAC</sequence>
<dbReference type="AlphaFoldDB" id="A0A507AJN3"/>
<dbReference type="RefSeq" id="XP_030988778.1">
    <property type="nucleotide sequence ID" value="XM_031133742.1"/>
</dbReference>
<evidence type="ECO:0000256" key="1">
    <source>
        <dbReference type="ARBA" id="ARBA00001971"/>
    </source>
</evidence>
<dbReference type="SUPFAM" id="SSF48264">
    <property type="entry name" value="Cytochrome P450"/>
    <property type="match status" value="1"/>
</dbReference>
<evidence type="ECO:0000256" key="5">
    <source>
        <dbReference type="ARBA" id="ARBA00023033"/>
    </source>
</evidence>
<evidence type="ECO:0000256" key="4">
    <source>
        <dbReference type="ARBA" id="ARBA00023004"/>
    </source>
</evidence>
<comment type="similarity">
    <text evidence="2 7">Belongs to the cytochrome P450 family.</text>
</comment>
<keyword evidence="5 7" id="KW-0503">Monooxygenase</keyword>
<dbReference type="InParanoid" id="A0A507AJN3"/>
<dbReference type="Proteomes" id="UP000319257">
    <property type="component" value="Unassembled WGS sequence"/>
</dbReference>
<dbReference type="GO" id="GO:0020037">
    <property type="term" value="F:heme binding"/>
    <property type="evidence" value="ECO:0007669"/>
    <property type="project" value="InterPro"/>
</dbReference>
<keyword evidence="4 6" id="KW-0408">Iron</keyword>
<accession>A0A507AJN3</accession>
<evidence type="ECO:0000313" key="8">
    <source>
        <dbReference type="EMBL" id="TPX07067.1"/>
    </source>
</evidence>
<keyword evidence="6 7" id="KW-0349">Heme</keyword>
<evidence type="ECO:0000256" key="7">
    <source>
        <dbReference type="RuleBase" id="RU000461"/>
    </source>
</evidence>
<gene>
    <name evidence="8" type="ORF">E0L32_011055</name>
</gene>
<dbReference type="Gene3D" id="1.10.630.10">
    <property type="entry name" value="Cytochrome P450"/>
    <property type="match status" value="1"/>
</dbReference>
<reference evidence="8 9" key="1">
    <citation type="submission" date="2019-06" db="EMBL/GenBank/DDBJ databases">
        <title>Draft genome sequence of the filamentous fungus Phialemoniopsis curvata isolated from diesel fuel.</title>
        <authorList>
            <person name="Varaljay V.A."/>
            <person name="Lyon W.J."/>
            <person name="Crouch A.L."/>
            <person name="Drake C.E."/>
            <person name="Hollomon J.M."/>
            <person name="Nadeau L.J."/>
            <person name="Nunn H.S."/>
            <person name="Stevenson B.S."/>
            <person name="Bojanowski C.L."/>
            <person name="Crookes-Goodson W.J."/>
        </authorList>
    </citation>
    <scope>NUCLEOTIDE SEQUENCE [LARGE SCALE GENOMIC DNA]</scope>
    <source>
        <strain evidence="8 9">D216</strain>
    </source>
</reference>
<keyword evidence="3 6" id="KW-0479">Metal-binding</keyword>
<name>A0A507AJN3_9PEZI</name>
<dbReference type="GO" id="GO:0005506">
    <property type="term" value="F:iron ion binding"/>
    <property type="evidence" value="ECO:0007669"/>
    <property type="project" value="InterPro"/>
</dbReference>
<dbReference type="CDD" id="cd11040">
    <property type="entry name" value="CYP7_CYP8-like"/>
    <property type="match status" value="1"/>
</dbReference>
<evidence type="ECO:0000256" key="2">
    <source>
        <dbReference type="ARBA" id="ARBA00010617"/>
    </source>
</evidence>
<dbReference type="InterPro" id="IPR036396">
    <property type="entry name" value="Cyt_P450_sf"/>
</dbReference>
<feature type="binding site" description="axial binding residue" evidence="6">
    <location>
        <position position="457"/>
    </location>
    <ligand>
        <name>heme</name>
        <dbReference type="ChEBI" id="CHEBI:30413"/>
    </ligand>
    <ligandPart>
        <name>Fe</name>
        <dbReference type="ChEBI" id="CHEBI:18248"/>
    </ligandPart>
</feature>
<dbReference type="PANTHER" id="PTHR47582:SF1">
    <property type="entry name" value="P450, PUTATIVE (EUROFUNG)-RELATED"/>
    <property type="match status" value="1"/>
</dbReference>
<keyword evidence="7" id="KW-0560">Oxidoreductase</keyword>
<dbReference type="EMBL" id="SKBQ01000096">
    <property type="protein sequence ID" value="TPX07067.1"/>
    <property type="molecule type" value="Genomic_DNA"/>
</dbReference>
<dbReference type="PROSITE" id="PS00086">
    <property type="entry name" value="CYTOCHROME_P450"/>
    <property type="match status" value="1"/>
</dbReference>
<dbReference type="GO" id="GO:0016705">
    <property type="term" value="F:oxidoreductase activity, acting on paired donors, with incorporation or reduction of molecular oxygen"/>
    <property type="evidence" value="ECO:0007669"/>
    <property type="project" value="InterPro"/>
</dbReference>
<dbReference type="InterPro" id="IPR017972">
    <property type="entry name" value="Cyt_P450_CS"/>
</dbReference>
<dbReference type="InterPro" id="IPR001128">
    <property type="entry name" value="Cyt_P450"/>
</dbReference>
<dbReference type="PRINTS" id="PR00465">
    <property type="entry name" value="EP450IV"/>
</dbReference>
<evidence type="ECO:0000313" key="9">
    <source>
        <dbReference type="Proteomes" id="UP000319257"/>
    </source>
</evidence>
<keyword evidence="9" id="KW-1185">Reference proteome</keyword>
<dbReference type="InterPro" id="IPR053007">
    <property type="entry name" value="CYP450_monoxygenase_sec-met"/>
</dbReference>
<dbReference type="GeneID" id="41978502"/>
<dbReference type="Pfam" id="PF00067">
    <property type="entry name" value="p450"/>
    <property type="match status" value="1"/>
</dbReference>
<comment type="caution">
    <text evidence="8">The sequence shown here is derived from an EMBL/GenBank/DDBJ whole genome shotgun (WGS) entry which is preliminary data.</text>
</comment>
<dbReference type="PANTHER" id="PTHR47582">
    <property type="entry name" value="P450, PUTATIVE (EUROFUNG)-RELATED"/>
    <property type="match status" value="1"/>
</dbReference>
<protein>
    <recommendedName>
        <fullName evidence="10">Cytochrome P450</fullName>
    </recommendedName>
</protein>